<feature type="chain" id="PRO_5042973550" description="ZP domain-containing protein" evidence="2">
    <location>
        <begin position="23"/>
        <end position="496"/>
    </location>
</feature>
<dbReference type="KEGG" id="aqu:109591485"/>
<evidence type="ECO:0000313" key="4">
    <source>
        <dbReference type="Proteomes" id="UP000007879"/>
    </source>
</evidence>
<keyword evidence="1" id="KW-1133">Transmembrane helix</keyword>
<evidence type="ECO:0000256" key="2">
    <source>
        <dbReference type="SAM" id="SignalP"/>
    </source>
</evidence>
<keyword evidence="4" id="KW-1185">Reference proteome</keyword>
<feature type="signal peptide" evidence="2">
    <location>
        <begin position="1"/>
        <end position="22"/>
    </location>
</feature>
<feature type="transmembrane region" description="Helical" evidence="1">
    <location>
        <begin position="432"/>
        <end position="461"/>
    </location>
</feature>
<organism evidence="3 4">
    <name type="scientific">Amphimedon queenslandica</name>
    <name type="common">Sponge</name>
    <dbReference type="NCBI Taxonomy" id="400682"/>
    <lineage>
        <taxon>Eukaryota</taxon>
        <taxon>Metazoa</taxon>
        <taxon>Porifera</taxon>
        <taxon>Demospongiae</taxon>
        <taxon>Heteroscleromorpha</taxon>
        <taxon>Haplosclerida</taxon>
        <taxon>Niphatidae</taxon>
        <taxon>Amphimedon</taxon>
    </lineage>
</organism>
<evidence type="ECO:0000256" key="1">
    <source>
        <dbReference type="SAM" id="Phobius"/>
    </source>
</evidence>
<sequence>MNAITNMFCLLLLVLQSSKCSAQQCTERFMDLSLVKYRAEHIGSESEGYILREETIILQEYRFNCSYTRITHLILGIDVRSSLTFQLFPKVQILRSRKRSSLQYDVVSERVIYYSTTNVSTSGVFAYPFNPPIPVMRGDLLAVSQPDRKNSTVRIFAISNNRYTFNSKVLGCTDDDHCIKTKHFILVYPVTDDYCVKSLNSIKPTDVIENALKIHHSEVIQEMRQYIYPEIKFSCSGSVTKWIFGATYDLSQDPNWLVNTKLPELQIWKKLSRSMYVKKGSSLLKPNAIRSIGNNLYEHIPQNPLEFNKGDLFGIQIPEKSQIELYEQKTSGPANLMIQAKYAPSTIENKIFHMYENDFPLVTVEISAQISPSRSIYASSKIHLTSIESYFTMSTRNLLFSSENLISSHSTKPTIPSTNIPPDNNHAGKSGVAVAVVSIMCITCSIIAFLVILAIVFGCIVSSRKRRNSIGIDLSTVSQENTENIYEMQEAFQLKA</sequence>
<name>A0AAN0K0S8_AMPQE</name>
<keyword evidence="2" id="KW-0732">Signal</keyword>
<dbReference type="GeneID" id="109591485"/>
<dbReference type="EnsemblMetazoa" id="XM_020007213.1">
    <property type="protein sequence ID" value="XP_019862772.1"/>
    <property type="gene ID" value="LOC109591485"/>
</dbReference>
<dbReference type="RefSeq" id="XP_019862772.1">
    <property type="nucleotide sequence ID" value="XM_020007213.1"/>
</dbReference>
<keyword evidence="1" id="KW-0472">Membrane</keyword>
<evidence type="ECO:0008006" key="5">
    <source>
        <dbReference type="Google" id="ProtNLM"/>
    </source>
</evidence>
<reference evidence="3" key="2">
    <citation type="submission" date="2024-06" db="UniProtKB">
        <authorList>
            <consortium name="EnsemblMetazoa"/>
        </authorList>
    </citation>
    <scope>IDENTIFICATION</scope>
</reference>
<proteinExistence type="predicted"/>
<accession>A0AAN0K0S8</accession>
<reference evidence="4" key="1">
    <citation type="journal article" date="2010" name="Nature">
        <title>The Amphimedon queenslandica genome and the evolution of animal complexity.</title>
        <authorList>
            <person name="Srivastava M."/>
            <person name="Simakov O."/>
            <person name="Chapman J."/>
            <person name="Fahey B."/>
            <person name="Gauthier M.E."/>
            <person name="Mitros T."/>
            <person name="Richards G.S."/>
            <person name="Conaco C."/>
            <person name="Dacre M."/>
            <person name="Hellsten U."/>
            <person name="Larroux C."/>
            <person name="Putnam N.H."/>
            <person name="Stanke M."/>
            <person name="Adamska M."/>
            <person name="Darling A."/>
            <person name="Degnan S.M."/>
            <person name="Oakley T.H."/>
            <person name="Plachetzki D.C."/>
            <person name="Zhai Y."/>
            <person name="Adamski M."/>
            <person name="Calcino A."/>
            <person name="Cummins S.F."/>
            <person name="Goodstein D.M."/>
            <person name="Harris C."/>
            <person name="Jackson D.J."/>
            <person name="Leys S.P."/>
            <person name="Shu S."/>
            <person name="Woodcroft B.J."/>
            <person name="Vervoort M."/>
            <person name="Kosik K.S."/>
            <person name="Manning G."/>
            <person name="Degnan B.M."/>
            <person name="Rokhsar D.S."/>
        </authorList>
    </citation>
    <scope>NUCLEOTIDE SEQUENCE [LARGE SCALE GENOMIC DNA]</scope>
</reference>
<protein>
    <recommendedName>
        <fullName evidence="5">ZP domain-containing protein</fullName>
    </recommendedName>
</protein>
<dbReference type="AlphaFoldDB" id="A0AAN0K0S8"/>
<dbReference type="Proteomes" id="UP000007879">
    <property type="component" value="Unassembled WGS sequence"/>
</dbReference>
<keyword evidence="1" id="KW-0812">Transmembrane</keyword>
<evidence type="ECO:0000313" key="3">
    <source>
        <dbReference type="EnsemblMetazoa" id="XP_019862772.1"/>
    </source>
</evidence>